<dbReference type="EMBL" id="BBMR01000001">
    <property type="protein sequence ID" value="GAL16997.1"/>
    <property type="molecule type" value="Genomic_DNA"/>
</dbReference>
<evidence type="ECO:0000313" key="2">
    <source>
        <dbReference type="EMBL" id="GAL16997.1"/>
    </source>
</evidence>
<proteinExistence type="predicted"/>
<gene>
    <name evidence="2" type="ORF">JCM19235_5546</name>
</gene>
<dbReference type="AlphaFoldDB" id="A0A090SBT5"/>
<name>A0A090SBT5_9VIBR</name>
<keyword evidence="1" id="KW-1133">Transmembrane helix</keyword>
<keyword evidence="1" id="KW-0472">Membrane</keyword>
<dbReference type="STRING" id="990268.JCM19235_5546"/>
<dbReference type="Proteomes" id="UP000029228">
    <property type="component" value="Unassembled WGS sequence"/>
</dbReference>
<comment type="caution">
    <text evidence="2">The sequence shown here is derived from an EMBL/GenBank/DDBJ whole genome shotgun (WGS) entry which is preliminary data.</text>
</comment>
<evidence type="ECO:0000313" key="3">
    <source>
        <dbReference type="Proteomes" id="UP000029228"/>
    </source>
</evidence>
<evidence type="ECO:0000256" key="1">
    <source>
        <dbReference type="SAM" id="Phobius"/>
    </source>
</evidence>
<protein>
    <submittedName>
        <fullName evidence="2">TPR domain protein in aerotolerance operon</fullName>
    </submittedName>
</protein>
<feature type="transmembrane region" description="Helical" evidence="1">
    <location>
        <begin position="52"/>
        <end position="72"/>
    </location>
</feature>
<keyword evidence="3" id="KW-1185">Reference proteome</keyword>
<sequence length="139" mass="15596">MFDFEFLFPQALWLLLPSLAISLWLKSSQKSSSIIADHLAKALGSDTKQNSLFWWFTPLCLALIIALAGPSFGKAEKPGAQSANSRVLVVDMSQSVYAEDIKPSRLAQIAIRRSIYYLCLNRAKPGWWRMLVMHTPLAL</sequence>
<keyword evidence="1" id="KW-0812">Transmembrane</keyword>
<organism evidence="2 3">
    <name type="scientific">Vibrio maritimus</name>
    <dbReference type="NCBI Taxonomy" id="990268"/>
    <lineage>
        <taxon>Bacteria</taxon>
        <taxon>Pseudomonadati</taxon>
        <taxon>Pseudomonadota</taxon>
        <taxon>Gammaproteobacteria</taxon>
        <taxon>Vibrionales</taxon>
        <taxon>Vibrionaceae</taxon>
        <taxon>Vibrio</taxon>
    </lineage>
</organism>
<accession>A0A090SBT5</accession>
<reference evidence="2 3" key="1">
    <citation type="submission" date="2014-09" db="EMBL/GenBank/DDBJ databases">
        <title>Vibrio maritimus JCM 19235. (C45) whole genome shotgun sequence.</title>
        <authorList>
            <person name="Sawabe T."/>
            <person name="Meirelles P."/>
            <person name="Nakanishi M."/>
            <person name="Sayaka M."/>
            <person name="Hattori M."/>
            <person name="Ohkuma M."/>
        </authorList>
    </citation>
    <scope>NUCLEOTIDE SEQUENCE [LARGE SCALE GENOMIC DNA]</scope>
    <source>
        <strain evidence="3">JCM19235</strain>
    </source>
</reference>